<evidence type="ECO:0000256" key="1">
    <source>
        <dbReference type="SAM" id="Coils"/>
    </source>
</evidence>
<dbReference type="OrthoDB" id="5366630at2759"/>
<evidence type="ECO:0000313" key="5">
    <source>
        <dbReference type="Proteomes" id="UP000483672"/>
    </source>
</evidence>
<protein>
    <submittedName>
        <fullName evidence="4">Uncharacterized protein</fullName>
    </submittedName>
</protein>
<dbReference type="EMBL" id="WIWT01000013">
    <property type="protein sequence ID" value="KAF3217658.1"/>
    <property type="molecule type" value="Genomic_DNA"/>
</dbReference>
<dbReference type="Proteomes" id="UP000614610">
    <property type="component" value="Unassembled WGS sequence"/>
</dbReference>
<keyword evidence="2" id="KW-0812">Transmembrane</keyword>
<evidence type="ECO:0000313" key="3">
    <source>
        <dbReference type="EMBL" id="KAF3217658.1"/>
    </source>
</evidence>
<keyword evidence="2" id="KW-0472">Membrane</keyword>
<accession>A0A7C8ULA1</accession>
<keyword evidence="1" id="KW-0175">Coiled coil</keyword>
<feature type="coiled-coil region" evidence="1">
    <location>
        <begin position="103"/>
        <end position="184"/>
    </location>
</feature>
<sequence>MSSFDFHTQILGLEDEFEQLEINIYKLEQEQQIKISELEVAYKSQFADVSANLFRFIKCICEVDSLLLEQYSNVEPGGIAIEEDIDTSEDTIFSLNKVVGQSFQQLEDGLAEGREQLMKEQEKAIEEGTTRMGILSSKISNTRSDIESQINQTENEIEVSVREKENAINRKTQLESDIDDMEKFIPRLSQARGSMVGRSVGGGFIAGMGLMVGAAFPILAIEITKRNIQNTMDYIQHLEVEIADLIVRVPRLKIDLKQFDNLKPKVNLLVKKSALLHGSVHKHVEKIVAAKGSISIGERKIRELGVDMQGLGYAATRGDLAQKLETIVRKFREGGSQLEEKLDTSEMAEMLMMIGDIELKTDEVLAIMGSN</sequence>
<feature type="transmembrane region" description="Helical" evidence="2">
    <location>
        <begin position="200"/>
        <end position="221"/>
    </location>
</feature>
<dbReference type="AlphaFoldDB" id="A0A7C8ULA1"/>
<dbReference type="Proteomes" id="UP000483672">
    <property type="component" value="Unassembled WGS sequence"/>
</dbReference>
<evidence type="ECO:0000256" key="2">
    <source>
        <dbReference type="SAM" id="Phobius"/>
    </source>
</evidence>
<organism evidence="4 5">
    <name type="scientific">Orbilia oligospora</name>
    <name type="common">Nematode-trapping fungus</name>
    <name type="synonym">Arthrobotrys oligospora</name>
    <dbReference type="NCBI Taxonomy" id="2813651"/>
    <lineage>
        <taxon>Eukaryota</taxon>
        <taxon>Fungi</taxon>
        <taxon>Dikarya</taxon>
        <taxon>Ascomycota</taxon>
        <taxon>Pezizomycotina</taxon>
        <taxon>Orbiliomycetes</taxon>
        <taxon>Orbiliales</taxon>
        <taxon>Orbiliaceae</taxon>
        <taxon>Orbilia</taxon>
    </lineage>
</organism>
<evidence type="ECO:0000313" key="4">
    <source>
        <dbReference type="EMBL" id="KAF3220021.1"/>
    </source>
</evidence>
<gene>
    <name evidence="4" type="ORF">TWF191_007592</name>
    <name evidence="3" type="ORF">TWF679_001860</name>
</gene>
<proteinExistence type="predicted"/>
<reference evidence="4 5" key="1">
    <citation type="submission" date="2019-06" db="EMBL/GenBank/DDBJ databases">
        <authorList>
            <person name="Palmer J.M."/>
        </authorList>
    </citation>
    <scope>NUCLEOTIDE SEQUENCE [LARGE SCALE GENOMIC DNA]</scope>
    <source>
        <strain evidence="4 5">TWF191</strain>
        <strain evidence="3">TWF679</strain>
    </source>
</reference>
<name>A0A7C8ULA1_ORBOL</name>
<keyword evidence="2" id="KW-1133">Transmembrane helix</keyword>
<comment type="caution">
    <text evidence="4">The sequence shown here is derived from an EMBL/GenBank/DDBJ whole genome shotgun (WGS) entry which is preliminary data.</text>
</comment>
<dbReference type="EMBL" id="WIPF01000048">
    <property type="protein sequence ID" value="KAF3220021.1"/>
    <property type="molecule type" value="Genomic_DNA"/>
</dbReference>